<accession>A0A9D4JH97</accession>
<feature type="non-terminal residue" evidence="1">
    <location>
        <position position="1"/>
    </location>
</feature>
<dbReference type="AlphaFoldDB" id="A0A9D4JH97"/>
<reference evidence="1" key="2">
    <citation type="submission" date="2020-11" db="EMBL/GenBank/DDBJ databases">
        <authorList>
            <person name="McCartney M.A."/>
            <person name="Auch B."/>
            <person name="Kono T."/>
            <person name="Mallez S."/>
            <person name="Becker A."/>
            <person name="Gohl D.M."/>
            <person name="Silverstein K.A.T."/>
            <person name="Koren S."/>
            <person name="Bechman K.B."/>
            <person name="Herman A."/>
            <person name="Abrahante J.E."/>
            <person name="Garbe J."/>
        </authorList>
    </citation>
    <scope>NUCLEOTIDE SEQUENCE</scope>
    <source>
        <strain evidence="1">Duluth1</strain>
        <tissue evidence="1">Whole animal</tissue>
    </source>
</reference>
<organism evidence="1 2">
    <name type="scientific">Dreissena polymorpha</name>
    <name type="common">Zebra mussel</name>
    <name type="synonym">Mytilus polymorpha</name>
    <dbReference type="NCBI Taxonomy" id="45954"/>
    <lineage>
        <taxon>Eukaryota</taxon>
        <taxon>Metazoa</taxon>
        <taxon>Spiralia</taxon>
        <taxon>Lophotrochozoa</taxon>
        <taxon>Mollusca</taxon>
        <taxon>Bivalvia</taxon>
        <taxon>Autobranchia</taxon>
        <taxon>Heteroconchia</taxon>
        <taxon>Euheterodonta</taxon>
        <taxon>Imparidentia</taxon>
        <taxon>Neoheterodontei</taxon>
        <taxon>Myida</taxon>
        <taxon>Dreissenoidea</taxon>
        <taxon>Dreissenidae</taxon>
        <taxon>Dreissena</taxon>
    </lineage>
</organism>
<dbReference type="EMBL" id="JAIWYP010000006">
    <property type="protein sequence ID" value="KAH3812646.1"/>
    <property type="molecule type" value="Genomic_DNA"/>
</dbReference>
<reference evidence="1" key="1">
    <citation type="journal article" date="2019" name="bioRxiv">
        <title>The Genome of the Zebra Mussel, Dreissena polymorpha: A Resource for Invasive Species Research.</title>
        <authorList>
            <person name="McCartney M.A."/>
            <person name="Auch B."/>
            <person name="Kono T."/>
            <person name="Mallez S."/>
            <person name="Zhang Y."/>
            <person name="Obille A."/>
            <person name="Becker A."/>
            <person name="Abrahante J.E."/>
            <person name="Garbe J."/>
            <person name="Badalamenti J.P."/>
            <person name="Herman A."/>
            <person name="Mangelson H."/>
            <person name="Liachko I."/>
            <person name="Sullivan S."/>
            <person name="Sone E.D."/>
            <person name="Koren S."/>
            <person name="Silverstein K.A.T."/>
            <person name="Beckman K.B."/>
            <person name="Gohl D.M."/>
        </authorList>
    </citation>
    <scope>NUCLEOTIDE SEQUENCE</scope>
    <source>
        <strain evidence="1">Duluth1</strain>
        <tissue evidence="1">Whole animal</tissue>
    </source>
</reference>
<comment type="caution">
    <text evidence="1">The sequence shown here is derived from an EMBL/GenBank/DDBJ whole genome shotgun (WGS) entry which is preliminary data.</text>
</comment>
<name>A0A9D4JH97_DREPO</name>
<evidence type="ECO:0000313" key="1">
    <source>
        <dbReference type="EMBL" id="KAH3812646.1"/>
    </source>
</evidence>
<sequence>MFNCMCTEINGIAHDSEVANNNIYFDSRSRNQLKITKDERKNIKVRKKLELRWGFDVDEYLEKYGYLRTIPREISNRKDPGPLEARPKTCHQ</sequence>
<evidence type="ECO:0000313" key="2">
    <source>
        <dbReference type="Proteomes" id="UP000828390"/>
    </source>
</evidence>
<dbReference type="Proteomes" id="UP000828390">
    <property type="component" value="Unassembled WGS sequence"/>
</dbReference>
<gene>
    <name evidence="1" type="ORF">DPMN_141083</name>
</gene>
<keyword evidence="2" id="KW-1185">Reference proteome</keyword>
<proteinExistence type="predicted"/>
<protein>
    <submittedName>
        <fullName evidence="1">Uncharacterized protein</fullName>
    </submittedName>
</protein>